<reference evidence="4" key="1">
    <citation type="journal article" date="2019" name="Int. J. Syst. Evol. Microbiol.">
        <title>The Global Catalogue of Microorganisms (GCM) 10K type strain sequencing project: providing services to taxonomists for standard genome sequencing and annotation.</title>
        <authorList>
            <consortium name="The Broad Institute Genomics Platform"/>
            <consortium name="The Broad Institute Genome Sequencing Center for Infectious Disease"/>
            <person name="Wu L."/>
            <person name="Ma J."/>
        </authorList>
    </citation>
    <scope>NUCLEOTIDE SEQUENCE [LARGE SCALE GENOMIC DNA]</scope>
    <source>
        <strain evidence="4">KCTC 22245</strain>
    </source>
</reference>
<protein>
    <submittedName>
        <fullName evidence="3">Thioesterase family protein</fullName>
    </submittedName>
</protein>
<feature type="domain" description="Acyl-CoA thioesterase-like N-terminal HotDog" evidence="1">
    <location>
        <begin position="20"/>
        <end position="98"/>
    </location>
</feature>
<evidence type="ECO:0000259" key="2">
    <source>
        <dbReference type="Pfam" id="PF20789"/>
    </source>
</evidence>
<organism evidence="3 4">
    <name type="scientific">Parvularcula lutaonensis</name>
    <dbReference type="NCBI Taxonomy" id="491923"/>
    <lineage>
        <taxon>Bacteria</taxon>
        <taxon>Pseudomonadati</taxon>
        <taxon>Pseudomonadota</taxon>
        <taxon>Alphaproteobacteria</taxon>
        <taxon>Parvularculales</taxon>
        <taxon>Parvularculaceae</taxon>
        <taxon>Parvularcula</taxon>
    </lineage>
</organism>
<evidence type="ECO:0000313" key="3">
    <source>
        <dbReference type="EMBL" id="MFC3301559.1"/>
    </source>
</evidence>
<dbReference type="SUPFAM" id="SSF54637">
    <property type="entry name" value="Thioesterase/thiol ester dehydrase-isomerase"/>
    <property type="match status" value="2"/>
</dbReference>
<sequence>MIFSDLLKGKAAEGDLMVEIPESWAQGRTAYGGLTAAIGLVAARRGTSDLPPLRSVQVAFIGPAAGSVTATSRVLRQGKSTTFVEFDVTAEKGIASRGSLVYGSGRESAVSLTDMPMPEVPGPEGLERMEITPFHPKFLSNFEIAPAAGGLPFMGTNEHHMTWWARHRDEAARGTEEGLVAIGDLTPPAAAPLMKTFAPVSSVNWHIDILSEDLSSQDGWYLIHSHANSAGDGWSAQDMGVWARDGRPLAAARQTIVVFS</sequence>
<dbReference type="InterPro" id="IPR049449">
    <property type="entry name" value="TesB_ACOT8-like_N"/>
</dbReference>
<feature type="domain" description="Acyl-CoA thioesterase-like C-terminal" evidence="2">
    <location>
        <begin position="127"/>
        <end position="258"/>
    </location>
</feature>
<name>A0ABV7M823_9PROT</name>
<dbReference type="InterPro" id="IPR049450">
    <property type="entry name" value="ACOT8-like_C"/>
</dbReference>
<dbReference type="InterPro" id="IPR029069">
    <property type="entry name" value="HotDog_dom_sf"/>
</dbReference>
<evidence type="ECO:0000259" key="1">
    <source>
        <dbReference type="Pfam" id="PF13622"/>
    </source>
</evidence>
<comment type="caution">
    <text evidence="3">The sequence shown here is derived from an EMBL/GenBank/DDBJ whole genome shotgun (WGS) entry which is preliminary data.</text>
</comment>
<dbReference type="RefSeq" id="WP_189572787.1">
    <property type="nucleotide sequence ID" value="NZ_BMXU01000001.1"/>
</dbReference>
<dbReference type="Pfam" id="PF13622">
    <property type="entry name" value="4HBT_3"/>
    <property type="match status" value="1"/>
</dbReference>
<dbReference type="Pfam" id="PF20789">
    <property type="entry name" value="4HBT_3C"/>
    <property type="match status" value="1"/>
</dbReference>
<dbReference type="Proteomes" id="UP001595607">
    <property type="component" value="Unassembled WGS sequence"/>
</dbReference>
<accession>A0ABV7M823</accession>
<dbReference type="InterPro" id="IPR042171">
    <property type="entry name" value="Acyl-CoA_hotdog"/>
</dbReference>
<keyword evidence="4" id="KW-1185">Reference proteome</keyword>
<dbReference type="EMBL" id="JBHRVA010000002">
    <property type="protein sequence ID" value="MFC3301559.1"/>
    <property type="molecule type" value="Genomic_DNA"/>
</dbReference>
<dbReference type="Gene3D" id="2.40.160.210">
    <property type="entry name" value="Acyl-CoA thioesterase, double hotdog domain"/>
    <property type="match status" value="1"/>
</dbReference>
<evidence type="ECO:0000313" key="4">
    <source>
        <dbReference type="Proteomes" id="UP001595607"/>
    </source>
</evidence>
<proteinExistence type="predicted"/>
<gene>
    <name evidence="3" type="ORF">ACFONP_02285</name>
</gene>